<name>A0AAV4WE29_CAEEX</name>
<comment type="caution">
    <text evidence="1">The sequence shown here is derived from an EMBL/GenBank/DDBJ whole genome shotgun (WGS) entry which is preliminary data.</text>
</comment>
<gene>
    <name evidence="1" type="ORF">CEXT_259491</name>
</gene>
<dbReference type="EMBL" id="BPLR01016069">
    <property type="protein sequence ID" value="GIY81025.1"/>
    <property type="molecule type" value="Genomic_DNA"/>
</dbReference>
<sequence>MHFFLKYLTETQDENSRFKTIHVKLLKRHAITQEIGSPFLGVHCFHTKILATLSELQNRKANHTVFFPQNIPLFNKVACPLQNFRNQKPQNFLIAQIHMGTFWKPMRLTDEEHSCEGDRASMGGSEDDASINGDTRKWCGKHVRKILTKGKAIDHANLAIPLPQERK</sequence>
<dbReference type="Proteomes" id="UP001054945">
    <property type="component" value="Unassembled WGS sequence"/>
</dbReference>
<keyword evidence="2" id="KW-1185">Reference proteome</keyword>
<organism evidence="1 2">
    <name type="scientific">Caerostris extrusa</name>
    <name type="common">Bark spider</name>
    <name type="synonym">Caerostris bankana</name>
    <dbReference type="NCBI Taxonomy" id="172846"/>
    <lineage>
        <taxon>Eukaryota</taxon>
        <taxon>Metazoa</taxon>
        <taxon>Ecdysozoa</taxon>
        <taxon>Arthropoda</taxon>
        <taxon>Chelicerata</taxon>
        <taxon>Arachnida</taxon>
        <taxon>Araneae</taxon>
        <taxon>Araneomorphae</taxon>
        <taxon>Entelegynae</taxon>
        <taxon>Araneoidea</taxon>
        <taxon>Araneidae</taxon>
        <taxon>Caerostris</taxon>
    </lineage>
</organism>
<evidence type="ECO:0000313" key="1">
    <source>
        <dbReference type="EMBL" id="GIY81025.1"/>
    </source>
</evidence>
<proteinExistence type="predicted"/>
<protein>
    <submittedName>
        <fullName evidence="1">Uncharacterized protein</fullName>
    </submittedName>
</protein>
<evidence type="ECO:0000313" key="2">
    <source>
        <dbReference type="Proteomes" id="UP001054945"/>
    </source>
</evidence>
<accession>A0AAV4WE29</accession>
<dbReference type="AlphaFoldDB" id="A0AAV4WE29"/>
<reference evidence="1 2" key="1">
    <citation type="submission" date="2021-06" db="EMBL/GenBank/DDBJ databases">
        <title>Caerostris extrusa draft genome.</title>
        <authorList>
            <person name="Kono N."/>
            <person name="Arakawa K."/>
        </authorList>
    </citation>
    <scope>NUCLEOTIDE SEQUENCE [LARGE SCALE GENOMIC DNA]</scope>
</reference>